<accession>A0A167PCB4</accession>
<evidence type="ECO:0000256" key="1">
    <source>
        <dbReference type="SAM" id="MobiDB-lite"/>
    </source>
</evidence>
<dbReference type="AlphaFoldDB" id="A0A167PCB4"/>
<organism evidence="2 3">
    <name type="scientific">Niveomyces insectorum RCEF 264</name>
    <dbReference type="NCBI Taxonomy" id="1081102"/>
    <lineage>
        <taxon>Eukaryota</taxon>
        <taxon>Fungi</taxon>
        <taxon>Dikarya</taxon>
        <taxon>Ascomycota</taxon>
        <taxon>Pezizomycotina</taxon>
        <taxon>Sordariomycetes</taxon>
        <taxon>Hypocreomycetidae</taxon>
        <taxon>Hypocreales</taxon>
        <taxon>Cordycipitaceae</taxon>
        <taxon>Niveomyces</taxon>
    </lineage>
</organism>
<gene>
    <name evidence="2" type="ORF">SPI_07521</name>
</gene>
<evidence type="ECO:0000313" key="2">
    <source>
        <dbReference type="EMBL" id="OAA56514.1"/>
    </source>
</evidence>
<keyword evidence="3" id="KW-1185">Reference proteome</keyword>
<dbReference type="STRING" id="1081102.A0A167PCB4"/>
<sequence>MLATPNRGCSVTKVRLPRGFLQSFELVAHPETGDPWWVPSDLSPARPAAPTRVTGPMPPSVDTAPVASSDVPPAVIGARGPTAYALASMTLLRLFSGASGKYRKGYKSFYRSSSSPGSAAVLNNAVWRADMDAHVLELTRRRVFEDLLHFSSLCEEGKRQYLVPFTTCDQLEGLHQRGCVLLAGSGSANGENKFERPNSKTRTGGRSTEIPIYALRDLLGCVYAENLCTKSPVFQTSQSVLLRGQRTVKLQERLWKLYGYCS</sequence>
<protein>
    <submittedName>
        <fullName evidence="2">Uncharacterized protein</fullName>
    </submittedName>
</protein>
<dbReference type="EMBL" id="AZHD01000016">
    <property type="protein sequence ID" value="OAA56514.1"/>
    <property type="molecule type" value="Genomic_DNA"/>
</dbReference>
<dbReference type="OrthoDB" id="3363286at2759"/>
<dbReference type="Proteomes" id="UP000076874">
    <property type="component" value="Unassembled WGS sequence"/>
</dbReference>
<reference evidence="2 3" key="1">
    <citation type="journal article" date="2016" name="Genome Biol. Evol.">
        <title>Divergent and convergent evolution of fungal pathogenicity.</title>
        <authorList>
            <person name="Shang Y."/>
            <person name="Xiao G."/>
            <person name="Zheng P."/>
            <person name="Cen K."/>
            <person name="Zhan S."/>
            <person name="Wang C."/>
        </authorList>
    </citation>
    <scope>NUCLEOTIDE SEQUENCE [LARGE SCALE GENOMIC DNA]</scope>
    <source>
        <strain evidence="2 3">RCEF 264</strain>
    </source>
</reference>
<comment type="caution">
    <text evidence="2">The sequence shown here is derived from an EMBL/GenBank/DDBJ whole genome shotgun (WGS) entry which is preliminary data.</text>
</comment>
<evidence type="ECO:0000313" key="3">
    <source>
        <dbReference type="Proteomes" id="UP000076874"/>
    </source>
</evidence>
<proteinExistence type="predicted"/>
<feature type="region of interest" description="Disordered" evidence="1">
    <location>
        <begin position="47"/>
        <end position="66"/>
    </location>
</feature>
<name>A0A167PCB4_9HYPO</name>